<evidence type="ECO:0000313" key="3">
    <source>
        <dbReference type="EMBL" id="CAE6481633.1"/>
    </source>
</evidence>
<gene>
    <name evidence="3" type="ORF">RDB_LOCUS99334</name>
</gene>
<proteinExistence type="predicted"/>
<accession>A0A8H3H5P0</accession>
<evidence type="ECO:0000313" key="4">
    <source>
        <dbReference type="Proteomes" id="UP000663861"/>
    </source>
</evidence>
<protein>
    <recommendedName>
        <fullName evidence="2">HNH nuclease domain-containing protein</fullName>
    </recommendedName>
</protein>
<dbReference type="Proteomes" id="UP000663861">
    <property type="component" value="Unassembled WGS sequence"/>
</dbReference>
<dbReference type="Pfam" id="PF13391">
    <property type="entry name" value="HNH_2"/>
    <property type="match status" value="1"/>
</dbReference>
<reference evidence="3" key="1">
    <citation type="submission" date="2021-01" db="EMBL/GenBank/DDBJ databases">
        <authorList>
            <person name="Kaushik A."/>
        </authorList>
    </citation>
    <scope>NUCLEOTIDE SEQUENCE</scope>
    <source>
        <strain evidence="3">AG4-RS23</strain>
    </source>
</reference>
<comment type="caution">
    <text evidence="3">The sequence shown here is derived from an EMBL/GenBank/DDBJ whole genome shotgun (WGS) entry which is preliminary data.</text>
</comment>
<feature type="region of interest" description="Disordered" evidence="1">
    <location>
        <begin position="1"/>
        <end position="59"/>
    </location>
</feature>
<name>A0A8H3H5P0_9AGAM</name>
<feature type="domain" description="HNH nuclease" evidence="2">
    <location>
        <begin position="68"/>
        <end position="132"/>
    </location>
</feature>
<evidence type="ECO:0000256" key="1">
    <source>
        <dbReference type="SAM" id="MobiDB-lite"/>
    </source>
</evidence>
<feature type="compositionally biased region" description="Acidic residues" evidence="1">
    <location>
        <begin position="236"/>
        <end position="248"/>
    </location>
</feature>
<feature type="region of interest" description="Disordered" evidence="1">
    <location>
        <begin position="224"/>
        <end position="248"/>
    </location>
</feature>
<dbReference type="AlphaFoldDB" id="A0A8H3H5P0"/>
<feature type="compositionally biased region" description="Polar residues" evidence="1">
    <location>
        <begin position="39"/>
        <end position="51"/>
    </location>
</feature>
<sequence>MDPNLQATLGLPTQLEGGGQTDNSDQDPTYRYQPPRSITYHSARSNTSSIPPSAKEDLTKVSPAGERCIITQRKSHVECSHIVARSTKSADIKQLEFCWGLKPGTLKLDVPYNMVWLSPEVHTCFDRNHWALVPPLEVLQKAQQHTVEDFSNDVSTLYTKRFPFRVREYSYVQLKAGEEPIPRYDDDAPGGAILHQSPFTTLPGIRSHIHPYFVIVNVAKKDLKHCPKPKPKPEPEPEPEPEFDANADADPELKGELELEGYETLAGNADLLQRVPKRPKLLSLMFQAREVRFPNELADLRMIPAEARATIQRLKAEAKHLDNTTKPSAPLSRTLILCQPDPGALTNSTYIKVEASTRYLIA</sequence>
<organism evidence="3 4">
    <name type="scientific">Rhizoctonia solani</name>
    <dbReference type="NCBI Taxonomy" id="456999"/>
    <lineage>
        <taxon>Eukaryota</taxon>
        <taxon>Fungi</taxon>
        <taxon>Dikarya</taxon>
        <taxon>Basidiomycota</taxon>
        <taxon>Agaricomycotina</taxon>
        <taxon>Agaricomycetes</taxon>
        <taxon>Cantharellales</taxon>
        <taxon>Ceratobasidiaceae</taxon>
        <taxon>Rhizoctonia</taxon>
    </lineage>
</organism>
<evidence type="ECO:0000259" key="2">
    <source>
        <dbReference type="Pfam" id="PF13391"/>
    </source>
</evidence>
<dbReference type="EMBL" id="CAJMWY010002099">
    <property type="protein sequence ID" value="CAE6481633.1"/>
    <property type="molecule type" value="Genomic_DNA"/>
</dbReference>
<feature type="compositionally biased region" description="Basic and acidic residues" evidence="1">
    <location>
        <begin position="224"/>
        <end position="235"/>
    </location>
</feature>
<dbReference type="InterPro" id="IPR003615">
    <property type="entry name" value="HNH_nuc"/>
</dbReference>